<feature type="compositionally biased region" description="Polar residues" evidence="1">
    <location>
        <begin position="1"/>
        <end position="20"/>
    </location>
</feature>
<feature type="domain" description="DUF5610" evidence="2">
    <location>
        <begin position="90"/>
        <end position="223"/>
    </location>
</feature>
<dbReference type="OrthoDB" id="7366224at2"/>
<proteinExistence type="predicted"/>
<evidence type="ECO:0000256" key="1">
    <source>
        <dbReference type="SAM" id="MobiDB-lite"/>
    </source>
</evidence>
<name>A0A2S5KQJ9_9PROT</name>
<organism evidence="3 4">
    <name type="scientific">Proteobacteria bacterium 228</name>
    <dbReference type="NCBI Taxonomy" id="2083153"/>
    <lineage>
        <taxon>Bacteria</taxon>
        <taxon>Pseudomonadati</taxon>
        <taxon>Pseudomonadota</taxon>
    </lineage>
</organism>
<feature type="region of interest" description="Disordered" evidence="1">
    <location>
        <begin position="1"/>
        <end position="68"/>
    </location>
</feature>
<sequence length="241" mass="25559">MKIGNYQDTGGQVSYSNSQKTTGNTSSNNASSSATDSTEDSSGSQSSTALGSGFSVSDTMEENQNQINQKLMEAVSTFQSSLKDSDGALGLVMKTVMDRVSESLNEDGSSSDSTDSSSQTGSTSGTQSTNPYSDSQKDYWSPENTAKRIVAFGTGFFGQYLDQHSDKDLETALSDFSDLISGGIDKGFDDAKKLLDGMGLLQGDVSDNIDATYELVQKGLKDFFDNYPRPDSSSSTTTTSS</sequence>
<gene>
    <name evidence="3" type="ORF">C4K68_11985</name>
</gene>
<feature type="region of interest" description="Disordered" evidence="1">
    <location>
        <begin position="102"/>
        <end position="140"/>
    </location>
</feature>
<protein>
    <recommendedName>
        <fullName evidence="2">DUF5610 domain-containing protein</fullName>
    </recommendedName>
</protein>
<evidence type="ECO:0000313" key="4">
    <source>
        <dbReference type="Proteomes" id="UP000238196"/>
    </source>
</evidence>
<feature type="compositionally biased region" description="Low complexity" evidence="1">
    <location>
        <begin position="107"/>
        <end position="129"/>
    </location>
</feature>
<dbReference type="InterPro" id="IPR041651">
    <property type="entry name" value="DUF5610"/>
</dbReference>
<feature type="compositionally biased region" description="Low complexity" evidence="1">
    <location>
        <begin position="21"/>
        <end position="53"/>
    </location>
</feature>
<dbReference type="AlphaFoldDB" id="A0A2S5KQJ9"/>
<evidence type="ECO:0000313" key="3">
    <source>
        <dbReference type="EMBL" id="PPC77127.1"/>
    </source>
</evidence>
<accession>A0A2S5KQJ9</accession>
<comment type="caution">
    <text evidence="3">The sequence shown here is derived from an EMBL/GenBank/DDBJ whole genome shotgun (WGS) entry which is preliminary data.</text>
</comment>
<dbReference type="Proteomes" id="UP000238196">
    <property type="component" value="Unassembled WGS sequence"/>
</dbReference>
<dbReference type="EMBL" id="PRLP01000035">
    <property type="protein sequence ID" value="PPC77127.1"/>
    <property type="molecule type" value="Genomic_DNA"/>
</dbReference>
<dbReference type="Gene3D" id="1.10.132.90">
    <property type="match status" value="1"/>
</dbReference>
<reference evidence="3 4" key="1">
    <citation type="submission" date="2018-02" db="EMBL/GenBank/DDBJ databases">
        <title>novel marine gammaproteobacteria from coastal saline agro ecosystem.</title>
        <authorList>
            <person name="Krishnan R."/>
            <person name="Ramesh Kumar N."/>
        </authorList>
    </citation>
    <scope>NUCLEOTIDE SEQUENCE [LARGE SCALE GENOMIC DNA]</scope>
    <source>
        <strain evidence="3 4">228</strain>
    </source>
</reference>
<evidence type="ECO:0000259" key="2">
    <source>
        <dbReference type="Pfam" id="PF18433"/>
    </source>
</evidence>
<feature type="compositionally biased region" description="Polar residues" evidence="1">
    <location>
        <begin position="54"/>
        <end position="68"/>
    </location>
</feature>
<dbReference type="Pfam" id="PF18433">
    <property type="entry name" value="DUF5610"/>
    <property type="match status" value="1"/>
</dbReference>